<dbReference type="GeneID" id="95594039"/>
<dbReference type="InterPro" id="IPR027417">
    <property type="entry name" value="P-loop_NTPase"/>
</dbReference>
<dbReference type="InterPro" id="IPR009003">
    <property type="entry name" value="Peptidase_S1_PA"/>
</dbReference>
<dbReference type="Pfam" id="PF13365">
    <property type="entry name" value="Trypsin_2"/>
    <property type="match status" value="1"/>
</dbReference>
<comment type="caution">
    <text evidence="3">The sequence shown here is derived from an EMBL/GenBank/DDBJ whole genome shotgun (WGS) entry which is preliminary data.</text>
</comment>
<dbReference type="Gene3D" id="3.40.50.300">
    <property type="entry name" value="P-loop containing nucleotide triphosphate hydrolases"/>
    <property type="match status" value="1"/>
</dbReference>
<feature type="transmembrane region" description="Helical" evidence="1">
    <location>
        <begin position="663"/>
        <end position="683"/>
    </location>
</feature>
<dbReference type="RefSeq" id="WP_189741495.1">
    <property type="nucleotide sequence ID" value="NZ_BMRL01000010.1"/>
</dbReference>
<evidence type="ECO:0000313" key="4">
    <source>
        <dbReference type="Proteomes" id="UP000613974"/>
    </source>
</evidence>
<evidence type="ECO:0000259" key="2">
    <source>
        <dbReference type="Pfam" id="PF20703"/>
    </source>
</evidence>
<organism evidence="3 4">
    <name type="scientific">Streptomyces nojiriensis</name>
    <dbReference type="NCBI Taxonomy" id="66374"/>
    <lineage>
        <taxon>Bacteria</taxon>
        <taxon>Bacillati</taxon>
        <taxon>Actinomycetota</taxon>
        <taxon>Actinomycetes</taxon>
        <taxon>Kitasatosporales</taxon>
        <taxon>Streptomycetaceae</taxon>
        <taxon>Streptomyces</taxon>
    </lineage>
</organism>
<dbReference type="SUPFAM" id="SSF69322">
    <property type="entry name" value="Tricorn protease domain 2"/>
    <property type="match status" value="1"/>
</dbReference>
<gene>
    <name evidence="3" type="ORF">Snoj_16240</name>
</gene>
<dbReference type="Proteomes" id="UP000613974">
    <property type="component" value="Unassembled WGS sequence"/>
</dbReference>
<proteinExistence type="predicted"/>
<protein>
    <recommendedName>
        <fullName evidence="2">Novel STAND NTPase 1 domain-containing protein</fullName>
    </recommendedName>
</protein>
<keyword evidence="1" id="KW-0812">Transmembrane</keyword>
<dbReference type="InterPro" id="IPR049052">
    <property type="entry name" value="nSTAND1"/>
</dbReference>
<keyword evidence="4" id="KW-1185">Reference proteome</keyword>
<dbReference type="SUPFAM" id="SSF52540">
    <property type="entry name" value="P-loop containing nucleoside triphosphate hydrolases"/>
    <property type="match status" value="1"/>
</dbReference>
<dbReference type="SUPFAM" id="SSF50494">
    <property type="entry name" value="Trypsin-like serine proteases"/>
    <property type="match status" value="1"/>
</dbReference>
<feature type="domain" description="Novel STAND NTPase 1" evidence="2">
    <location>
        <begin position="224"/>
        <end position="615"/>
    </location>
</feature>
<sequence length="1431" mass="153493">MTGQQASEGVGPKALNTAVLRIRDLRGDPVGLGFLISPELALTCAHVVSAALGTPQDEEPAPASRIRVDLPLASAFAPDTAGVGASVERWLPPREPGGGDMAVLRLDAPLPGAHPVRLIEAERVWGHPVRAFGFPAGRPGGVWHSGVLRESQAYGWIQADLADGGYPVSRGFSGTPVWDENGVGVVGMIAVAESGRPPVSYLIPTAGILEAFPELRPLTLPPSPFRSLTAFRETDAPHFYGRRAESDELDLALAGERWVTIVGASGSGKSSLALAGVIPRLRRSGAAAVVVRPTHGSSPLAVLAAALLPLLEPGLSETGRLSRISELTGVLRQGGLADIVARVLDLSGSRRLLVVVDQFEELLALAPEAVDELADVLFGDALPQPVRVLTTLRADFLEMALAHPRLGAVIGRRVHALGPLGPERLREVVTAPVDAVPAVRYETGLVDRILQDTGTEPGALPLLGFTLDLLWRKQRGGLLTYEAYQDLGGVTGALSRHADQVWAEYVPEGDEPAARRLFTQLIRVPVGSPAATRRMALRADLGEEQWRVAQRLAATRLLVTGRSAEGGETVELTHEALISGWEKLARWVEKDRSFLVWRESLRHDMDRWERAERTSELLPTKVALAGAGQWLPRRADDLSPGERAYLEAGRAHQRARARRVRGAWSAVSLIVVVAVVLGSLFLVTRQESRKRDALATSRALTQAAQDVAATDPAQSVMLALAAYRTSPTQEARNQLLRQHVAYSDKSRVVSGLLGTVRGLQTSLDGNVVLATSKNGRAMLFTGVTTGQVRSAQVPSVGQVKYPMVSADGKRAGYVQEDGVAAWFPVHADREEPMGELHKLAAAPGAAVGTEKGLDPTMSADGTLIVHRVLDHLVWWDLDSGAIARSTRAPTIQTDGSTDDLWLGADNRTLLLRRSGLGDNNTALLAFDPATEALRVVAGEVAEVELSGDRTAAVVCSKRGDSTALSLVRISDGAPQGKEYNEQDKRYKSGICLPEAVSTDGTRVALWYDDTLRLVDLVQNKVLSTVPSPSARWSRRLASADGKLYYVGYKDSLITYTELPTGESVLQVGQQILTDDGGRTISVLADGSALQVRPTAPGTNDQLIAEAPRRTPYRKPGSTDLLRLSKDGRLLADLEGTNVVSVLDASTLRRLATITAAEPPGPATTTPPILGGGTEADFQHFFDAAGNVLTVSGTMVQQWDARTGRELAHYDAKALLPTTGSEPQTSIGPYPAPNKVAVIVWGDPSVRIVDITTGTVTETVRTSEDVLAVQFDPSGRYFGLMRRGSIVELWRRDPLRKEIGPLRSTAEDSATPTVTQFLDRDGHFLIAANNAVRTYGIEERALLESYEFGQPPGQTSTATSLSSARPYSFMDISKDARAVIYADPSGPGGVLPLDPRAWQRDLCKAIGNRTFTAEERRSLPVRVPEQPVCAPG</sequence>
<evidence type="ECO:0000313" key="3">
    <source>
        <dbReference type="EMBL" id="GHI67706.1"/>
    </source>
</evidence>
<dbReference type="EMBL" id="BNEC01000003">
    <property type="protein sequence ID" value="GHI67706.1"/>
    <property type="molecule type" value="Genomic_DNA"/>
</dbReference>
<dbReference type="CDD" id="cd00267">
    <property type="entry name" value="ABC_ATPase"/>
    <property type="match status" value="1"/>
</dbReference>
<reference evidence="4" key="1">
    <citation type="submission" date="2023-07" db="EMBL/GenBank/DDBJ databases">
        <title>Whole genome shotgun sequence of Streptomyces nojiriensis NBRC 13794.</title>
        <authorList>
            <person name="Komaki H."/>
            <person name="Tamura T."/>
        </authorList>
    </citation>
    <scope>NUCLEOTIDE SEQUENCE [LARGE SCALE GENOMIC DNA]</scope>
    <source>
        <strain evidence="4">NBRC 13794</strain>
    </source>
</reference>
<dbReference type="Gene3D" id="2.130.10.10">
    <property type="entry name" value="YVTN repeat-like/Quinoprotein amine dehydrogenase"/>
    <property type="match status" value="2"/>
</dbReference>
<dbReference type="SUPFAM" id="SSF82171">
    <property type="entry name" value="DPP6 N-terminal domain-like"/>
    <property type="match status" value="1"/>
</dbReference>
<keyword evidence="1" id="KW-0472">Membrane</keyword>
<dbReference type="Pfam" id="PF20703">
    <property type="entry name" value="nSTAND1"/>
    <property type="match status" value="1"/>
</dbReference>
<keyword evidence="1" id="KW-1133">Transmembrane helix</keyword>
<accession>A0ABQ3SHU9</accession>
<name>A0ABQ3SHU9_9ACTN</name>
<evidence type="ECO:0000256" key="1">
    <source>
        <dbReference type="SAM" id="Phobius"/>
    </source>
</evidence>
<dbReference type="InterPro" id="IPR015943">
    <property type="entry name" value="WD40/YVTN_repeat-like_dom_sf"/>
</dbReference>